<evidence type="ECO:0000313" key="5">
    <source>
        <dbReference type="EMBL" id="KAF2876754.1"/>
    </source>
</evidence>
<evidence type="ECO:0000313" key="6">
    <source>
        <dbReference type="Proteomes" id="UP000481861"/>
    </source>
</evidence>
<dbReference type="Proteomes" id="UP000481861">
    <property type="component" value="Unassembled WGS sequence"/>
</dbReference>
<evidence type="ECO:0000256" key="4">
    <source>
        <dbReference type="SAM" id="SignalP"/>
    </source>
</evidence>
<keyword evidence="4" id="KW-0732">Signal</keyword>
<organism evidence="5 6">
    <name type="scientific">Massariosphaeria phaeospora</name>
    <dbReference type="NCBI Taxonomy" id="100035"/>
    <lineage>
        <taxon>Eukaryota</taxon>
        <taxon>Fungi</taxon>
        <taxon>Dikarya</taxon>
        <taxon>Ascomycota</taxon>
        <taxon>Pezizomycotina</taxon>
        <taxon>Dothideomycetes</taxon>
        <taxon>Pleosporomycetidae</taxon>
        <taxon>Pleosporales</taxon>
        <taxon>Pleosporales incertae sedis</taxon>
        <taxon>Massariosphaeria</taxon>
    </lineage>
</organism>
<evidence type="ECO:0000256" key="3">
    <source>
        <dbReference type="SAM" id="MobiDB-lite"/>
    </source>
</evidence>
<evidence type="ECO:0000256" key="1">
    <source>
        <dbReference type="ARBA" id="ARBA00022801"/>
    </source>
</evidence>
<keyword evidence="2" id="KW-1015">Disulfide bond</keyword>
<evidence type="ECO:0000256" key="2">
    <source>
        <dbReference type="ARBA" id="ARBA00023157"/>
    </source>
</evidence>
<dbReference type="SUPFAM" id="SSF53474">
    <property type="entry name" value="alpha/beta-Hydrolases"/>
    <property type="match status" value="1"/>
</dbReference>
<dbReference type="SMART" id="SM01110">
    <property type="entry name" value="Cutinase"/>
    <property type="match status" value="1"/>
</dbReference>
<feature type="compositionally biased region" description="Low complexity" evidence="3">
    <location>
        <begin position="287"/>
        <end position="302"/>
    </location>
</feature>
<comment type="caution">
    <text evidence="5">The sequence shown here is derived from an EMBL/GenBank/DDBJ whole genome shotgun (WGS) entry which is preliminary data.</text>
</comment>
<dbReference type="Gene3D" id="3.40.50.1820">
    <property type="entry name" value="alpha/beta hydrolase"/>
    <property type="match status" value="1"/>
</dbReference>
<accession>A0A7C8ID85</accession>
<keyword evidence="6" id="KW-1185">Reference proteome</keyword>
<dbReference type="InterPro" id="IPR029058">
    <property type="entry name" value="AB_hydrolase_fold"/>
</dbReference>
<dbReference type="GO" id="GO:0052689">
    <property type="term" value="F:carboxylic ester hydrolase activity"/>
    <property type="evidence" value="ECO:0007669"/>
    <property type="project" value="UniProtKB-ARBA"/>
</dbReference>
<protein>
    <submittedName>
        <fullName evidence="5">Alpha/Beta hydrolase protein</fullName>
    </submittedName>
</protein>
<keyword evidence="1 5" id="KW-0378">Hydrolase</keyword>
<dbReference type="EMBL" id="JAADJZ010000003">
    <property type="protein sequence ID" value="KAF2876754.1"/>
    <property type="molecule type" value="Genomic_DNA"/>
</dbReference>
<dbReference type="Pfam" id="PF01083">
    <property type="entry name" value="Cutinase"/>
    <property type="match status" value="1"/>
</dbReference>
<dbReference type="PANTHER" id="PTHR33630:SF13">
    <property type="entry name" value="ACETYLXYLAN ESTERASE"/>
    <property type="match status" value="1"/>
</dbReference>
<feature type="chain" id="PRO_5028836320" evidence="4">
    <location>
        <begin position="20"/>
        <end position="324"/>
    </location>
</feature>
<feature type="region of interest" description="Disordered" evidence="3">
    <location>
        <begin position="247"/>
        <end position="302"/>
    </location>
</feature>
<feature type="compositionally biased region" description="Low complexity" evidence="3">
    <location>
        <begin position="250"/>
        <end position="274"/>
    </location>
</feature>
<dbReference type="InterPro" id="IPR000675">
    <property type="entry name" value="Cutinase/axe"/>
</dbReference>
<feature type="signal peptide" evidence="4">
    <location>
        <begin position="1"/>
        <end position="19"/>
    </location>
</feature>
<proteinExistence type="predicted"/>
<dbReference type="OrthoDB" id="2586582at2759"/>
<sequence>MKTIITFAILNAATAYAGCMTTEQCPDLLALETPDCHQYHIFVTRGSDSPYPGHQSDLVRLVCDGLGGDCGFENIIYPANSSYAGREAWCQSAASGAVAAQAQLTEYTDRCPSSKLILFGFSQGASVTLDYLGGGGGPVGKCIQDNNPPLDRLKAPGSNVVAAIVFGAAVRAASMPYSFKGGKDFNGTSPRSEKALAGLEPYADILRDYCNFGDPVCAPSSQPAKVAQHLNYFDLYNDEAAEWVIDTAQGPSGNNTNTKSSTSLSSMPSTASGGPARATSIASSLQTTTSSTIPKSSSSGSSTAAIASSTIASLAIMLQCIYMY</sequence>
<reference evidence="5 6" key="1">
    <citation type="submission" date="2020-01" db="EMBL/GenBank/DDBJ databases">
        <authorList>
            <consortium name="DOE Joint Genome Institute"/>
            <person name="Haridas S."/>
            <person name="Albert R."/>
            <person name="Binder M."/>
            <person name="Bloem J."/>
            <person name="Labutti K."/>
            <person name="Salamov A."/>
            <person name="Andreopoulos B."/>
            <person name="Baker S.E."/>
            <person name="Barry K."/>
            <person name="Bills G."/>
            <person name="Bluhm B.H."/>
            <person name="Cannon C."/>
            <person name="Castanera R."/>
            <person name="Culley D.E."/>
            <person name="Daum C."/>
            <person name="Ezra D."/>
            <person name="Gonzalez J.B."/>
            <person name="Henrissat B."/>
            <person name="Kuo A."/>
            <person name="Liang C."/>
            <person name="Lipzen A."/>
            <person name="Lutzoni F."/>
            <person name="Magnuson J."/>
            <person name="Mondo S."/>
            <person name="Nolan M."/>
            <person name="Ohm R."/>
            <person name="Pangilinan J."/>
            <person name="Park H.-J.H."/>
            <person name="Ramirez L."/>
            <person name="Alfaro M."/>
            <person name="Sun H."/>
            <person name="Tritt A."/>
            <person name="Yoshinaga Y."/>
            <person name="Zwiers L.-H.L."/>
            <person name="Turgeon B.G."/>
            <person name="Goodwin S.B."/>
            <person name="Spatafora J.W."/>
            <person name="Crous P.W."/>
            <person name="Grigoriev I.V."/>
        </authorList>
    </citation>
    <scope>NUCLEOTIDE SEQUENCE [LARGE SCALE GENOMIC DNA]</scope>
    <source>
        <strain evidence="5 6">CBS 611.86</strain>
    </source>
</reference>
<dbReference type="AlphaFoldDB" id="A0A7C8ID85"/>
<gene>
    <name evidence="5" type="ORF">BDV95DRAFT_482753</name>
</gene>
<dbReference type="PANTHER" id="PTHR33630">
    <property type="entry name" value="CUTINASE RV1984C-RELATED-RELATED"/>
    <property type="match status" value="1"/>
</dbReference>
<name>A0A7C8ID85_9PLEO</name>